<dbReference type="GO" id="GO:0030686">
    <property type="term" value="C:90S preribosome"/>
    <property type="evidence" value="ECO:0007669"/>
    <property type="project" value="TreeGrafter"/>
</dbReference>
<keyword evidence="12" id="KW-1185">Reference proteome</keyword>
<feature type="region of interest" description="Disordered" evidence="10">
    <location>
        <begin position="176"/>
        <end position="207"/>
    </location>
</feature>
<evidence type="ECO:0000256" key="6">
    <source>
        <dbReference type="ARBA" id="ARBA00023242"/>
    </source>
</evidence>
<feature type="region of interest" description="Disordered" evidence="10">
    <location>
        <begin position="23"/>
        <end position="99"/>
    </location>
</feature>
<name>A0A1Y2BJJ4_9TREE</name>
<feature type="compositionally biased region" description="Low complexity" evidence="10">
    <location>
        <begin position="38"/>
        <end position="49"/>
    </location>
</feature>
<comment type="similarity">
    <text evidence="2 9">Belongs to the RRP36 family.</text>
</comment>
<dbReference type="Pfam" id="PF06102">
    <property type="entry name" value="RRP36"/>
    <property type="match status" value="1"/>
</dbReference>
<keyword evidence="3 9" id="KW-0690">Ribosome biogenesis</keyword>
<keyword evidence="7 9" id="KW-0687">Ribonucleoprotein</keyword>
<evidence type="ECO:0000256" key="3">
    <source>
        <dbReference type="ARBA" id="ARBA00022517"/>
    </source>
</evidence>
<evidence type="ECO:0000256" key="2">
    <source>
        <dbReference type="ARBA" id="ARBA00009418"/>
    </source>
</evidence>
<comment type="function">
    <text evidence="8 9">Component of the 90S pre-ribosome involved in the maturation of rRNAs. Required for early cleavages of the pre-RNAs in the 40S ribosomal subunit maturation pathway.</text>
</comment>
<evidence type="ECO:0000313" key="11">
    <source>
        <dbReference type="EMBL" id="ORY34770.1"/>
    </source>
</evidence>
<dbReference type="InterPro" id="IPR009292">
    <property type="entry name" value="RRP36"/>
</dbReference>
<comment type="subcellular location">
    <subcellularLocation>
        <location evidence="1 9">Nucleus</location>
        <location evidence="1 9">Nucleolus</location>
    </subcellularLocation>
</comment>
<proteinExistence type="inferred from homology"/>
<dbReference type="GO" id="GO:0000462">
    <property type="term" value="P:maturation of SSU-rRNA from tricistronic rRNA transcript (SSU-rRNA, 5.8S rRNA, LSU-rRNA)"/>
    <property type="evidence" value="ECO:0007669"/>
    <property type="project" value="TreeGrafter"/>
</dbReference>
<evidence type="ECO:0000256" key="7">
    <source>
        <dbReference type="ARBA" id="ARBA00023274"/>
    </source>
</evidence>
<evidence type="ECO:0000256" key="1">
    <source>
        <dbReference type="ARBA" id="ARBA00004604"/>
    </source>
</evidence>
<organism evidence="11 12">
    <name type="scientific">Naematelia encephala</name>
    <dbReference type="NCBI Taxonomy" id="71784"/>
    <lineage>
        <taxon>Eukaryota</taxon>
        <taxon>Fungi</taxon>
        <taxon>Dikarya</taxon>
        <taxon>Basidiomycota</taxon>
        <taxon>Agaricomycotina</taxon>
        <taxon>Tremellomycetes</taxon>
        <taxon>Tremellales</taxon>
        <taxon>Naemateliaceae</taxon>
        <taxon>Naematelia</taxon>
    </lineage>
</organism>
<dbReference type="FunCoup" id="A0A1Y2BJJ4">
    <property type="interactions" value="267"/>
</dbReference>
<dbReference type="Proteomes" id="UP000193986">
    <property type="component" value="Unassembled WGS sequence"/>
</dbReference>
<protein>
    <recommendedName>
        <fullName evidence="9">rRNA biogenesis protein RRP36</fullName>
    </recommendedName>
</protein>
<dbReference type="GO" id="GO:0005730">
    <property type="term" value="C:nucleolus"/>
    <property type="evidence" value="ECO:0007669"/>
    <property type="project" value="UniProtKB-SubCell"/>
</dbReference>
<dbReference type="InParanoid" id="A0A1Y2BJJ4"/>
<comment type="caution">
    <text evidence="11">The sequence shown here is derived from an EMBL/GenBank/DDBJ whole genome shotgun (WGS) entry which is preliminary data.</text>
</comment>
<keyword evidence="5" id="KW-0175">Coiled coil</keyword>
<dbReference type="AlphaFoldDB" id="A0A1Y2BJJ4"/>
<evidence type="ECO:0000256" key="5">
    <source>
        <dbReference type="ARBA" id="ARBA00023054"/>
    </source>
</evidence>
<evidence type="ECO:0000256" key="10">
    <source>
        <dbReference type="SAM" id="MobiDB-lite"/>
    </source>
</evidence>
<comment type="subunit">
    <text evidence="9">Associates with 90S and pre-40S pre-ribosomal particles.</text>
</comment>
<dbReference type="OrthoDB" id="448446at2759"/>
<gene>
    <name evidence="11" type="ORF">BCR39DRAFT_514618</name>
</gene>
<keyword evidence="4 9" id="KW-0698">rRNA processing</keyword>
<accession>A0A1Y2BJJ4</accession>
<evidence type="ECO:0000256" key="9">
    <source>
        <dbReference type="RuleBase" id="RU368027"/>
    </source>
</evidence>
<dbReference type="PANTHER" id="PTHR21738:SF0">
    <property type="entry name" value="RIBOSOMAL RNA PROCESSING PROTEIN 36 HOMOLOG"/>
    <property type="match status" value="1"/>
</dbReference>
<evidence type="ECO:0000256" key="8">
    <source>
        <dbReference type="ARBA" id="ARBA00025053"/>
    </source>
</evidence>
<feature type="region of interest" description="Disordered" evidence="10">
    <location>
        <begin position="228"/>
        <end position="263"/>
    </location>
</feature>
<dbReference type="STRING" id="71784.A0A1Y2BJJ4"/>
<dbReference type="PANTHER" id="PTHR21738">
    <property type="entry name" value="RIBOSOMAL RNA PROCESSING PROTEIN 36 HOMOLOG"/>
    <property type="match status" value="1"/>
</dbReference>
<dbReference type="EMBL" id="MCFC01000002">
    <property type="protein sequence ID" value="ORY34770.1"/>
    <property type="molecule type" value="Genomic_DNA"/>
</dbReference>
<keyword evidence="6 9" id="KW-0539">Nucleus</keyword>
<evidence type="ECO:0000256" key="4">
    <source>
        <dbReference type="ARBA" id="ARBA00022552"/>
    </source>
</evidence>
<evidence type="ECO:0000313" key="12">
    <source>
        <dbReference type="Proteomes" id="UP000193986"/>
    </source>
</evidence>
<reference evidence="11 12" key="1">
    <citation type="submission" date="2016-07" db="EMBL/GenBank/DDBJ databases">
        <title>Pervasive Adenine N6-methylation of Active Genes in Fungi.</title>
        <authorList>
            <consortium name="DOE Joint Genome Institute"/>
            <person name="Mondo S.J."/>
            <person name="Dannebaum R.O."/>
            <person name="Kuo R.C."/>
            <person name="Labutti K."/>
            <person name="Haridas S."/>
            <person name="Kuo A."/>
            <person name="Salamov A."/>
            <person name="Ahrendt S.R."/>
            <person name="Lipzen A."/>
            <person name="Sullivan W."/>
            <person name="Andreopoulos W.B."/>
            <person name="Clum A."/>
            <person name="Lindquist E."/>
            <person name="Daum C."/>
            <person name="Ramamoorthy G.K."/>
            <person name="Gryganskyi A."/>
            <person name="Culley D."/>
            <person name="Magnuson J.K."/>
            <person name="James T.Y."/>
            <person name="O'Malley M.A."/>
            <person name="Stajich J.E."/>
            <person name="Spatafora J.W."/>
            <person name="Visel A."/>
            <person name="Grigoriev I.V."/>
        </authorList>
    </citation>
    <scope>NUCLEOTIDE SEQUENCE [LARGE SCALE GENOMIC DNA]</scope>
    <source>
        <strain evidence="11 12">68-887.2</strain>
    </source>
</reference>
<feature type="compositionally biased region" description="Basic residues" evidence="10">
    <location>
        <begin position="238"/>
        <end position="254"/>
    </location>
</feature>
<sequence length="263" mass="29833">MKLILGLDTVPLETLARAQASLSLAHREQPEAGPSRNADAVAAVRAQLAETRKRKGRSERTDEEAERMRRDSKHAPTAMSSKKQVTRFRTVVTIPKAERRDPRFSTVSAGHVDPNLHSKAYDFLPGMLRSELEQLKSAVKVAIKAERNCPRAERPARVSERERLENELARMRTRVERTEREARERDVLSAAKKAEAQKRKDGKGEWYMKKSEKRDLLLKSKFNALEERGGKSAVKKAVEKKRKKIASKEKKSRPFAKGAKDDA</sequence>